<dbReference type="Proteomes" id="UP000053555">
    <property type="component" value="Unassembled WGS sequence"/>
</dbReference>
<reference evidence="1" key="1">
    <citation type="submission" date="2014-07" db="EMBL/GenBank/DDBJ databases">
        <title>Identification of a novel salt tolerance gene in wild soybean by whole-genome sequencing.</title>
        <authorList>
            <person name="Lam H.-M."/>
            <person name="Qi X."/>
            <person name="Li M.-W."/>
            <person name="Liu X."/>
            <person name="Xie M."/>
            <person name="Ni M."/>
            <person name="Xu X."/>
        </authorList>
    </citation>
    <scope>NUCLEOTIDE SEQUENCE [LARGE SCALE GENOMIC DNA]</scope>
    <source>
        <tissue evidence="1">Root</tissue>
    </source>
</reference>
<evidence type="ECO:0000313" key="1">
    <source>
        <dbReference type="EMBL" id="KHN17342.1"/>
    </source>
</evidence>
<accession>A0A0B2QC12</accession>
<name>A0A0B2QC12_GLYSO</name>
<organism evidence="1">
    <name type="scientific">Glycine soja</name>
    <name type="common">Wild soybean</name>
    <dbReference type="NCBI Taxonomy" id="3848"/>
    <lineage>
        <taxon>Eukaryota</taxon>
        <taxon>Viridiplantae</taxon>
        <taxon>Streptophyta</taxon>
        <taxon>Embryophyta</taxon>
        <taxon>Tracheophyta</taxon>
        <taxon>Spermatophyta</taxon>
        <taxon>Magnoliopsida</taxon>
        <taxon>eudicotyledons</taxon>
        <taxon>Gunneridae</taxon>
        <taxon>Pentapetalae</taxon>
        <taxon>rosids</taxon>
        <taxon>fabids</taxon>
        <taxon>Fabales</taxon>
        <taxon>Fabaceae</taxon>
        <taxon>Papilionoideae</taxon>
        <taxon>50 kb inversion clade</taxon>
        <taxon>NPAAA clade</taxon>
        <taxon>indigoferoid/millettioid clade</taxon>
        <taxon>Phaseoleae</taxon>
        <taxon>Glycine</taxon>
        <taxon>Glycine subgen. Soja</taxon>
    </lineage>
</organism>
<protein>
    <submittedName>
        <fullName evidence="1">Uncharacterized protein</fullName>
    </submittedName>
</protein>
<dbReference type="AlphaFoldDB" id="A0A0B2QC12"/>
<sequence length="34" mass="3925">MPVSPSRDQLVRFGRVLFEYGLTASIYDVMNAYK</sequence>
<proteinExistence type="predicted"/>
<gene>
    <name evidence="1" type="ORF">glysoja_038996</name>
</gene>
<dbReference type="EMBL" id="KN660330">
    <property type="protein sequence ID" value="KHN17342.1"/>
    <property type="molecule type" value="Genomic_DNA"/>
</dbReference>